<dbReference type="EMBL" id="UYYB01101476">
    <property type="protein sequence ID" value="VDM78284.1"/>
    <property type="molecule type" value="Genomic_DNA"/>
</dbReference>
<evidence type="ECO:0000313" key="1">
    <source>
        <dbReference type="EMBL" id="VDM78284.1"/>
    </source>
</evidence>
<accession>A0A3P7JIW5</accession>
<protein>
    <recommendedName>
        <fullName evidence="3">Reverse transcriptase domain-containing protein</fullName>
    </recommendedName>
</protein>
<name>A0A3P7JIW5_STRVU</name>
<keyword evidence="2" id="KW-1185">Reference proteome</keyword>
<dbReference type="OrthoDB" id="418748at2759"/>
<dbReference type="Proteomes" id="UP000270094">
    <property type="component" value="Unassembled WGS sequence"/>
</dbReference>
<sequence>MIYHGAKSQVQTAAGQSKPFRIKTGVHQGLVLSPLLFIIVMDALTEGLKRQPPWALLYDPARCNQCHRSILVPMTLSLCSSLRVLGERSYSSVGWIIVRYIRDLTYTESRLSHTSPVKALLSAQGALVVADIHLEVASPEMRLPRYMRAFLTGSTSLHIPDL</sequence>
<reference evidence="1 2" key="1">
    <citation type="submission" date="2018-11" db="EMBL/GenBank/DDBJ databases">
        <authorList>
            <consortium name="Pathogen Informatics"/>
        </authorList>
    </citation>
    <scope>NUCLEOTIDE SEQUENCE [LARGE SCALE GENOMIC DNA]</scope>
</reference>
<gene>
    <name evidence="1" type="ORF">SVUK_LOCUS13282</name>
</gene>
<organism evidence="1 2">
    <name type="scientific">Strongylus vulgaris</name>
    <name type="common">Blood worm</name>
    <dbReference type="NCBI Taxonomy" id="40348"/>
    <lineage>
        <taxon>Eukaryota</taxon>
        <taxon>Metazoa</taxon>
        <taxon>Ecdysozoa</taxon>
        <taxon>Nematoda</taxon>
        <taxon>Chromadorea</taxon>
        <taxon>Rhabditida</taxon>
        <taxon>Rhabditina</taxon>
        <taxon>Rhabditomorpha</taxon>
        <taxon>Strongyloidea</taxon>
        <taxon>Strongylidae</taxon>
        <taxon>Strongylus</taxon>
    </lineage>
</organism>
<dbReference type="AlphaFoldDB" id="A0A3P7JIW5"/>
<evidence type="ECO:0000313" key="2">
    <source>
        <dbReference type="Proteomes" id="UP000270094"/>
    </source>
</evidence>
<proteinExistence type="predicted"/>
<evidence type="ECO:0008006" key="3">
    <source>
        <dbReference type="Google" id="ProtNLM"/>
    </source>
</evidence>